<feature type="binding site" evidence="7">
    <location>
        <position position="66"/>
    </location>
    <ligand>
        <name>Zn(2+)</name>
        <dbReference type="ChEBI" id="CHEBI:29105"/>
        <label>1</label>
    </ligand>
</feature>
<keyword evidence="5 8" id="KW-0378">Hydrolase</keyword>
<dbReference type="InterPro" id="IPR023367">
    <property type="entry name" value="Peptidase_M42_dom2"/>
</dbReference>
<keyword evidence="2 8" id="KW-0031">Aminopeptidase</keyword>
<evidence type="ECO:0000256" key="2">
    <source>
        <dbReference type="ARBA" id="ARBA00022438"/>
    </source>
</evidence>
<proteinExistence type="inferred from homology"/>
<comment type="similarity">
    <text evidence="1 6">Belongs to the peptidase M42 family.</text>
</comment>
<evidence type="ECO:0000256" key="6">
    <source>
        <dbReference type="PIRNR" id="PIRNR001123"/>
    </source>
</evidence>
<dbReference type="AlphaFoldDB" id="A0A0L6Z7S2"/>
<accession>A0A0L6Z7S2</accession>
<dbReference type="InterPro" id="IPR008007">
    <property type="entry name" value="Peptidase_M42"/>
</dbReference>
<dbReference type="Gene3D" id="2.40.30.40">
    <property type="entry name" value="Peptidase M42, domain 2"/>
    <property type="match status" value="1"/>
</dbReference>
<gene>
    <name evidence="8" type="primary">ypdE</name>
    <name evidence="8" type="ORF">CLHOM_25930</name>
</gene>
<dbReference type="SUPFAM" id="SSF101821">
    <property type="entry name" value="Aminopeptidase/glucanase lid domain"/>
    <property type="match status" value="1"/>
</dbReference>
<evidence type="ECO:0000313" key="9">
    <source>
        <dbReference type="Proteomes" id="UP000037043"/>
    </source>
</evidence>
<dbReference type="Proteomes" id="UP000037043">
    <property type="component" value="Unassembled WGS sequence"/>
</dbReference>
<feature type="binding site" evidence="7">
    <location>
        <position position="197"/>
    </location>
    <ligand>
        <name>Zn(2+)</name>
        <dbReference type="ChEBI" id="CHEBI:29105"/>
        <label>2</label>
    </ligand>
</feature>
<dbReference type="GO" id="GO:0004177">
    <property type="term" value="F:aminopeptidase activity"/>
    <property type="evidence" value="ECO:0007669"/>
    <property type="project" value="UniProtKB-UniRule"/>
</dbReference>
<evidence type="ECO:0000256" key="5">
    <source>
        <dbReference type="ARBA" id="ARBA00022801"/>
    </source>
</evidence>
<dbReference type="EC" id="3.4.11.-" evidence="8"/>
<sequence>MDKLIQRLLSSFGVCSGESNIREEIKKEIEEIFKAKETNAVIEEDRVGNLVVKAGSGKEKLMLCTHMDNPGFIVTEVEKSGFVRVYPIGSVKPEKLVRSLVKFNNKILGRLDSFKSNPSKDDFFVDLGVSNSQTALRQIEKGHLGELIGNLLENNGILMGANLHNKLACYILIETIRKIDISKLNKEVYFVFSVSGENGYKGARTAAFNIKPDKAIVLSSIEAEDYLCGNGDIELSNGPVLSIFDKSLVIHKAAKEIIEKTAGKENIKLQYSFSDEKNEGGVIHKEVGGIITAMLGIPCRYMYTSEEIIALKDINDAIKLLSSILI</sequence>
<dbReference type="GO" id="GO:0046872">
    <property type="term" value="F:metal ion binding"/>
    <property type="evidence" value="ECO:0007669"/>
    <property type="project" value="UniProtKB-UniRule"/>
</dbReference>
<dbReference type="RefSeq" id="WP_052222085.1">
    <property type="nucleotide sequence ID" value="NZ_LHUR01000030.1"/>
</dbReference>
<dbReference type="PATRIC" id="fig|1121318.3.peg.2605"/>
<organism evidence="8 9">
    <name type="scientific">Clostridium homopropionicum DSM 5847</name>
    <dbReference type="NCBI Taxonomy" id="1121318"/>
    <lineage>
        <taxon>Bacteria</taxon>
        <taxon>Bacillati</taxon>
        <taxon>Bacillota</taxon>
        <taxon>Clostridia</taxon>
        <taxon>Eubacteriales</taxon>
        <taxon>Clostridiaceae</taxon>
        <taxon>Clostridium</taxon>
    </lineage>
</organism>
<name>A0A0L6Z7S2_9CLOT</name>
<keyword evidence="4 7" id="KW-0479">Metal-binding</keyword>
<dbReference type="STRING" id="36844.SAMN04488501_1349"/>
<protein>
    <submittedName>
        <fullName evidence="8">Aminopeptidase YpdE</fullName>
        <ecNumber evidence="8">3.4.11.-</ecNumber>
    </submittedName>
</protein>
<comment type="cofactor">
    <cofactor evidence="7">
        <name>a divalent metal cation</name>
        <dbReference type="ChEBI" id="CHEBI:60240"/>
    </cofactor>
    <text evidence="7">Binds 2 divalent metal cations per subunit.</text>
</comment>
<dbReference type="SUPFAM" id="SSF53187">
    <property type="entry name" value="Zn-dependent exopeptidases"/>
    <property type="match status" value="1"/>
</dbReference>
<evidence type="ECO:0000256" key="7">
    <source>
        <dbReference type="PIRSR" id="PIRSR001123-2"/>
    </source>
</evidence>
<comment type="caution">
    <text evidence="8">The sequence shown here is derived from an EMBL/GenBank/DDBJ whole genome shotgun (WGS) entry which is preliminary data.</text>
</comment>
<dbReference type="Gene3D" id="3.40.630.10">
    <property type="entry name" value="Zn peptidases"/>
    <property type="match status" value="1"/>
</dbReference>
<dbReference type="PANTHER" id="PTHR32481:SF0">
    <property type="entry name" value="AMINOPEPTIDASE YPDE-RELATED"/>
    <property type="match status" value="1"/>
</dbReference>
<keyword evidence="3" id="KW-0645">Protease</keyword>
<evidence type="ECO:0000256" key="4">
    <source>
        <dbReference type="ARBA" id="ARBA00022723"/>
    </source>
</evidence>
<reference evidence="9" key="1">
    <citation type="submission" date="2015-08" db="EMBL/GenBank/DDBJ databases">
        <title>Genome sequence of the strict anaerobe Clostridium homopropionicum LuHBu1 (DSM 5847T).</title>
        <authorList>
            <person name="Poehlein A."/>
            <person name="Beck M."/>
            <person name="Schiel-Bengelsdorf B."/>
            <person name="Bengelsdorf F.R."/>
            <person name="Daniel R."/>
            <person name="Duerre P."/>
        </authorList>
    </citation>
    <scope>NUCLEOTIDE SEQUENCE [LARGE SCALE GENOMIC DNA]</scope>
    <source>
        <strain evidence="9">DSM 5847</strain>
    </source>
</reference>
<evidence type="ECO:0000256" key="3">
    <source>
        <dbReference type="ARBA" id="ARBA00022670"/>
    </source>
</evidence>
<dbReference type="InterPro" id="IPR051464">
    <property type="entry name" value="Peptidase_M42_aminopept"/>
</dbReference>
<evidence type="ECO:0000313" key="8">
    <source>
        <dbReference type="EMBL" id="KOA19020.1"/>
    </source>
</evidence>
<dbReference type="PANTHER" id="PTHR32481">
    <property type="entry name" value="AMINOPEPTIDASE"/>
    <property type="match status" value="1"/>
</dbReference>
<evidence type="ECO:0000256" key="1">
    <source>
        <dbReference type="ARBA" id="ARBA00006272"/>
    </source>
</evidence>
<dbReference type="PIRSF" id="PIRSF001123">
    <property type="entry name" value="PepA_GA"/>
    <property type="match status" value="1"/>
</dbReference>
<keyword evidence="9" id="KW-1185">Reference proteome</keyword>
<dbReference type="Pfam" id="PF05343">
    <property type="entry name" value="Peptidase_M42"/>
    <property type="match status" value="1"/>
</dbReference>
<dbReference type="GO" id="GO:0006508">
    <property type="term" value="P:proteolysis"/>
    <property type="evidence" value="ECO:0007669"/>
    <property type="project" value="UniProtKB-KW"/>
</dbReference>
<dbReference type="EMBL" id="LHUR01000030">
    <property type="protein sequence ID" value="KOA19020.1"/>
    <property type="molecule type" value="Genomic_DNA"/>
</dbReference>